<gene>
    <name evidence="3" type="ORF">FCC1311_111682</name>
</gene>
<feature type="domain" description="Macro" evidence="2">
    <location>
        <begin position="67"/>
        <end position="256"/>
    </location>
</feature>
<name>A0A2R5GWI9_9STRA</name>
<evidence type="ECO:0000313" key="3">
    <source>
        <dbReference type="EMBL" id="GBG34945.1"/>
    </source>
</evidence>
<proteinExistence type="predicted"/>
<dbReference type="PANTHER" id="PTHR11106:SF27">
    <property type="entry name" value="MACRO DOMAIN-CONTAINING PROTEIN"/>
    <property type="match status" value="1"/>
</dbReference>
<dbReference type="PROSITE" id="PS51154">
    <property type="entry name" value="MACRO"/>
    <property type="match status" value="1"/>
</dbReference>
<dbReference type="Proteomes" id="UP000241890">
    <property type="component" value="Unassembled WGS sequence"/>
</dbReference>
<evidence type="ECO:0000259" key="2">
    <source>
        <dbReference type="PROSITE" id="PS51154"/>
    </source>
</evidence>
<dbReference type="SUPFAM" id="SSF52949">
    <property type="entry name" value="Macro domain-like"/>
    <property type="match status" value="1"/>
</dbReference>
<dbReference type="OrthoDB" id="6133115at2759"/>
<dbReference type="InterPro" id="IPR043472">
    <property type="entry name" value="Macro_dom-like"/>
</dbReference>
<evidence type="ECO:0000313" key="4">
    <source>
        <dbReference type="Proteomes" id="UP000241890"/>
    </source>
</evidence>
<dbReference type="SMART" id="SM00506">
    <property type="entry name" value="A1pp"/>
    <property type="match status" value="1"/>
</dbReference>
<dbReference type="InterPro" id="IPR002589">
    <property type="entry name" value="Macro_dom"/>
</dbReference>
<reference evidence="3 4" key="1">
    <citation type="submission" date="2017-12" db="EMBL/GenBank/DDBJ databases">
        <title>Sequencing, de novo assembly and annotation of complete genome of a new Thraustochytrid species, strain FCC1311.</title>
        <authorList>
            <person name="Sedici K."/>
            <person name="Godart F."/>
            <person name="Aiese Cigliano R."/>
            <person name="Sanseverino W."/>
            <person name="Barakat M."/>
            <person name="Ortet P."/>
            <person name="Marechal E."/>
            <person name="Cagnac O."/>
            <person name="Amato A."/>
        </authorList>
    </citation>
    <scope>NUCLEOTIDE SEQUENCE [LARGE SCALE GENOMIC DNA]</scope>
</reference>
<dbReference type="EMBL" id="BEYU01000236">
    <property type="protein sequence ID" value="GBG34945.1"/>
    <property type="molecule type" value="Genomic_DNA"/>
</dbReference>
<dbReference type="Pfam" id="PF01661">
    <property type="entry name" value="Macro"/>
    <property type="match status" value="1"/>
</dbReference>
<sequence>MSTLEANESEEDLGAGQQEEQQEEEQQARSNEDLEGETSQARDDEDRDAKLTLEIALQHGLKWRNVHPRDVFALDQGGRFVISQGSVVGFEGDAIVNAANTGCLGGGGVDGAISRAGGAALQNARLALPILPGGSSKRCATGDAVITVGGDLNARYCIHAVGPMYMSHANLEEGDRMLRSAYAAAMTRAQEKNLKTIAFSLISAGIFRGEQSLERVLEVGAQAIRDASYEGLEEVHMCAFTDEELEAAIQAAEFVFAEKDVCDDEHEASEDNAADK</sequence>
<dbReference type="InParanoid" id="A0A2R5GWI9"/>
<dbReference type="AlphaFoldDB" id="A0A2R5GWI9"/>
<evidence type="ECO:0000256" key="1">
    <source>
        <dbReference type="SAM" id="MobiDB-lite"/>
    </source>
</evidence>
<protein>
    <submittedName>
        <fullName evidence="3">O-acetyl-ADP-ribose deacetylase MACROD1</fullName>
    </submittedName>
</protein>
<dbReference type="Gene3D" id="3.40.220.10">
    <property type="entry name" value="Leucine Aminopeptidase, subunit E, domain 1"/>
    <property type="match status" value="1"/>
</dbReference>
<feature type="region of interest" description="Disordered" evidence="1">
    <location>
        <begin position="1"/>
        <end position="47"/>
    </location>
</feature>
<dbReference type="PANTHER" id="PTHR11106">
    <property type="entry name" value="GANGLIOSIDE INDUCED DIFFERENTIATION ASSOCIATED PROTEIN 2-RELATED"/>
    <property type="match status" value="1"/>
</dbReference>
<accession>A0A2R5GWI9</accession>
<keyword evidence="4" id="KW-1185">Reference proteome</keyword>
<comment type="caution">
    <text evidence="3">The sequence shown here is derived from an EMBL/GenBank/DDBJ whole genome shotgun (WGS) entry which is preliminary data.</text>
</comment>
<organism evidence="3 4">
    <name type="scientific">Hondaea fermentalgiana</name>
    <dbReference type="NCBI Taxonomy" id="2315210"/>
    <lineage>
        <taxon>Eukaryota</taxon>
        <taxon>Sar</taxon>
        <taxon>Stramenopiles</taxon>
        <taxon>Bigyra</taxon>
        <taxon>Labyrinthulomycetes</taxon>
        <taxon>Thraustochytrida</taxon>
        <taxon>Thraustochytriidae</taxon>
        <taxon>Hondaea</taxon>
    </lineage>
</organism>